<dbReference type="EMBL" id="CP001739">
    <property type="protein sequence ID" value="ACZ08483.1"/>
    <property type="molecule type" value="Genomic_DNA"/>
</dbReference>
<gene>
    <name evidence="1" type="ordered locus">Sterm_1625</name>
</gene>
<dbReference type="Pfam" id="PF19446">
    <property type="entry name" value="DUF5984"/>
    <property type="match status" value="1"/>
</dbReference>
<accession>D1AI99</accession>
<reference evidence="2" key="1">
    <citation type="submission" date="2009-09" db="EMBL/GenBank/DDBJ databases">
        <title>The complete chromosome of Sebaldella termitidis ATCC 33386.</title>
        <authorList>
            <consortium name="US DOE Joint Genome Institute (JGI-PGF)"/>
            <person name="Lucas S."/>
            <person name="Copeland A."/>
            <person name="Lapidus A."/>
            <person name="Glavina del Rio T."/>
            <person name="Dalin E."/>
            <person name="Tice H."/>
            <person name="Bruce D."/>
            <person name="Goodwin L."/>
            <person name="Pitluck S."/>
            <person name="Kyrpides N."/>
            <person name="Mavromatis K."/>
            <person name="Ivanova N."/>
            <person name="Mikhailova N."/>
            <person name="Sims D."/>
            <person name="Meincke L."/>
            <person name="Brettin T."/>
            <person name="Detter J.C."/>
            <person name="Han C."/>
            <person name="Larimer F."/>
            <person name="Land M."/>
            <person name="Hauser L."/>
            <person name="Markowitz V."/>
            <person name="Cheng J.F."/>
            <person name="Hugenholtz P."/>
            <person name="Woyke T."/>
            <person name="Wu D."/>
            <person name="Eisen J.A."/>
        </authorList>
    </citation>
    <scope>NUCLEOTIDE SEQUENCE [LARGE SCALE GENOMIC DNA]</scope>
    <source>
        <strain evidence="2">ATCC 33386 / NCTC 11300</strain>
    </source>
</reference>
<dbReference type="STRING" id="526218.Sterm_1625"/>
<dbReference type="KEGG" id="str:Sterm_1625"/>
<dbReference type="InterPro" id="IPR046026">
    <property type="entry name" value="DUF5984"/>
</dbReference>
<reference evidence="1 2" key="2">
    <citation type="journal article" date="2010" name="Stand. Genomic Sci.">
        <title>Complete genome sequence of Sebaldella termitidis type strain (NCTC 11300).</title>
        <authorList>
            <person name="Harmon-Smith M."/>
            <person name="Celia L."/>
            <person name="Chertkov O."/>
            <person name="Lapidus A."/>
            <person name="Copeland A."/>
            <person name="Glavina Del Rio T."/>
            <person name="Nolan M."/>
            <person name="Lucas S."/>
            <person name="Tice H."/>
            <person name="Cheng J.F."/>
            <person name="Han C."/>
            <person name="Detter J.C."/>
            <person name="Bruce D."/>
            <person name="Goodwin L."/>
            <person name="Pitluck S."/>
            <person name="Pati A."/>
            <person name="Liolios K."/>
            <person name="Ivanova N."/>
            <person name="Mavromatis K."/>
            <person name="Mikhailova N."/>
            <person name="Chen A."/>
            <person name="Palaniappan K."/>
            <person name="Land M."/>
            <person name="Hauser L."/>
            <person name="Chang Y.J."/>
            <person name="Jeffries C.D."/>
            <person name="Brettin T."/>
            <person name="Goker M."/>
            <person name="Beck B."/>
            <person name="Bristow J."/>
            <person name="Eisen J.A."/>
            <person name="Markowitz V."/>
            <person name="Hugenholtz P."/>
            <person name="Kyrpides N.C."/>
            <person name="Klenk H.P."/>
            <person name="Chen F."/>
        </authorList>
    </citation>
    <scope>NUCLEOTIDE SEQUENCE [LARGE SCALE GENOMIC DNA]</scope>
    <source>
        <strain evidence="2">ATCC 33386 / NCTC 11300</strain>
    </source>
</reference>
<evidence type="ECO:0000313" key="2">
    <source>
        <dbReference type="Proteomes" id="UP000000845"/>
    </source>
</evidence>
<sequence length="229" mass="27695">MKKHDIKSCFDDYYYIRQLEDLFEILPVISNSIPEDLYKYIYNEKKYKNLTKCFDNWIDEQKVFSDKDEILDENICSFLSYGRLDTGYLNVKCCCCFYHVSDQIIIHYDFEDFDEENNPIWTAKSGRFTLTYKEFLDEIENLLNRFFCDMEKQISNAAAELKDEVFYDIFVQRDKNTKPGTAYLFEEHEERKISFYSVLRSLKNNNCKKINWDEIRENIKFITLNFEKA</sequence>
<protein>
    <submittedName>
        <fullName evidence="1">Uncharacterized protein</fullName>
    </submittedName>
</protein>
<organism evidence="1 2">
    <name type="scientific">Sebaldella termitidis (strain ATCC 33386 / NCTC 11300)</name>
    <dbReference type="NCBI Taxonomy" id="526218"/>
    <lineage>
        <taxon>Bacteria</taxon>
        <taxon>Fusobacteriati</taxon>
        <taxon>Fusobacteriota</taxon>
        <taxon>Fusobacteriia</taxon>
        <taxon>Fusobacteriales</taxon>
        <taxon>Leptotrichiaceae</taxon>
        <taxon>Sebaldella</taxon>
    </lineage>
</organism>
<proteinExistence type="predicted"/>
<dbReference type="AlphaFoldDB" id="D1AI99"/>
<dbReference type="Proteomes" id="UP000000845">
    <property type="component" value="Chromosome"/>
</dbReference>
<name>D1AI99_SEBTE</name>
<dbReference type="HOGENOM" id="CLU_1209122_0_0_0"/>
<keyword evidence="2" id="KW-1185">Reference proteome</keyword>
<evidence type="ECO:0000313" key="1">
    <source>
        <dbReference type="EMBL" id="ACZ08483.1"/>
    </source>
</evidence>